<feature type="compositionally biased region" description="Polar residues" evidence="1">
    <location>
        <begin position="113"/>
        <end position="142"/>
    </location>
</feature>
<keyword evidence="3" id="KW-1185">Reference proteome</keyword>
<gene>
    <name evidence="2" type="ORF">Tco_0956010</name>
</gene>
<reference evidence="2" key="1">
    <citation type="journal article" date="2022" name="Int. J. Mol. Sci.">
        <title>Draft Genome of Tanacetum Coccineum: Genomic Comparison of Closely Related Tanacetum-Family Plants.</title>
        <authorList>
            <person name="Yamashiro T."/>
            <person name="Shiraishi A."/>
            <person name="Nakayama K."/>
            <person name="Satake H."/>
        </authorList>
    </citation>
    <scope>NUCLEOTIDE SEQUENCE</scope>
</reference>
<comment type="caution">
    <text evidence="2">The sequence shown here is derived from an EMBL/GenBank/DDBJ whole genome shotgun (WGS) entry which is preliminary data.</text>
</comment>
<dbReference type="EMBL" id="BQNB010016055">
    <property type="protein sequence ID" value="GJT47295.1"/>
    <property type="molecule type" value="Genomic_DNA"/>
</dbReference>
<feature type="compositionally biased region" description="Basic residues" evidence="1">
    <location>
        <begin position="60"/>
        <end position="69"/>
    </location>
</feature>
<evidence type="ECO:0000313" key="2">
    <source>
        <dbReference type="EMBL" id="GJT47295.1"/>
    </source>
</evidence>
<feature type="region of interest" description="Disordered" evidence="1">
    <location>
        <begin position="57"/>
        <end position="92"/>
    </location>
</feature>
<accession>A0ABQ5E8R5</accession>
<protein>
    <submittedName>
        <fullName evidence="2">Uncharacterized protein</fullName>
    </submittedName>
</protein>
<evidence type="ECO:0000313" key="3">
    <source>
        <dbReference type="Proteomes" id="UP001151760"/>
    </source>
</evidence>
<feature type="region of interest" description="Disordered" evidence="1">
    <location>
        <begin position="112"/>
        <end position="142"/>
    </location>
</feature>
<dbReference type="Proteomes" id="UP001151760">
    <property type="component" value="Unassembled WGS sequence"/>
</dbReference>
<sequence length="270" mass="28984">MSSKCNNITLAIRNAKSKIVCVMCKQCLVTANHDVCMLNYVNNMNSRADNQSANVLKRENQKKHKANVKKSKEIGPKGSLVSSKPSSPRSCLRWSPTGRIFNLKGKIIESSESDGQSDISVCDNASTSNPSEPSSKGFRNSTSFLGSSGLDLTYAPSTITTQQPTEGELDLLFEAMYDDHIGGQPLAAPRTVHAAQAPQVLQTPTASTSIAVTAPTPTNSSSQAANIPNTSLDVDELETQQQHVQQQDNEVLLQPKNVADNVPNAMVDGN</sequence>
<evidence type="ECO:0000256" key="1">
    <source>
        <dbReference type="SAM" id="MobiDB-lite"/>
    </source>
</evidence>
<organism evidence="2 3">
    <name type="scientific">Tanacetum coccineum</name>
    <dbReference type="NCBI Taxonomy" id="301880"/>
    <lineage>
        <taxon>Eukaryota</taxon>
        <taxon>Viridiplantae</taxon>
        <taxon>Streptophyta</taxon>
        <taxon>Embryophyta</taxon>
        <taxon>Tracheophyta</taxon>
        <taxon>Spermatophyta</taxon>
        <taxon>Magnoliopsida</taxon>
        <taxon>eudicotyledons</taxon>
        <taxon>Gunneridae</taxon>
        <taxon>Pentapetalae</taxon>
        <taxon>asterids</taxon>
        <taxon>campanulids</taxon>
        <taxon>Asterales</taxon>
        <taxon>Asteraceae</taxon>
        <taxon>Asteroideae</taxon>
        <taxon>Anthemideae</taxon>
        <taxon>Anthemidinae</taxon>
        <taxon>Tanacetum</taxon>
    </lineage>
</organism>
<reference evidence="2" key="2">
    <citation type="submission" date="2022-01" db="EMBL/GenBank/DDBJ databases">
        <authorList>
            <person name="Yamashiro T."/>
            <person name="Shiraishi A."/>
            <person name="Satake H."/>
            <person name="Nakayama K."/>
        </authorList>
    </citation>
    <scope>NUCLEOTIDE SEQUENCE</scope>
</reference>
<name>A0ABQ5E8R5_9ASTR</name>
<proteinExistence type="predicted"/>
<feature type="compositionally biased region" description="Low complexity" evidence="1">
    <location>
        <begin position="76"/>
        <end position="92"/>
    </location>
</feature>